<dbReference type="FunFam" id="3.40.50.720:FF:000084">
    <property type="entry name" value="Short-chain dehydrogenase reductase"/>
    <property type="match status" value="1"/>
</dbReference>
<gene>
    <name evidence="5" type="ORF">GP2143_11237</name>
</gene>
<keyword evidence="2" id="KW-0560">Oxidoreductase</keyword>
<evidence type="ECO:0000256" key="1">
    <source>
        <dbReference type="ARBA" id="ARBA00006484"/>
    </source>
</evidence>
<comment type="similarity">
    <text evidence="1 3">Belongs to the short-chain dehydrogenases/reductases (SDR) family.</text>
</comment>
<sequence length="274" mass="29858">MKNLNGKVVALTGAASGIGRCLAIQLAESGCHLALADVDSNGLQETIKLLLSANKVSSHIVDVANKEQVYAWADEVVAEHGHVDIVINNAGVASTSRLDEISYEDFNWVFNICFYGVLYGTKAFLPYLKERPEANVVNISSVNGFFPFPNNGPYNAAKHAVKALNQTFIQELRKTNVRITSVHPGGIKTNIVRNARFAKGGEDKADLAQEFDRVAGTSPEKAAKIIIGGIRKNRKRQLVGKDAVVIDLLVRLFPQGFADLVGLAFEKKEKKLKN</sequence>
<reference evidence="5 6" key="1">
    <citation type="journal article" date="2010" name="J. Bacteriol.">
        <title>Genome sequence of the oligotrophic marine Gammaproteobacterium HTCC2143, isolated from the Oregon Coast.</title>
        <authorList>
            <person name="Oh H.M."/>
            <person name="Kang I."/>
            <person name="Ferriera S."/>
            <person name="Giovannoni S.J."/>
            <person name="Cho J.C."/>
        </authorList>
    </citation>
    <scope>NUCLEOTIDE SEQUENCE [LARGE SCALE GENOMIC DNA]</scope>
    <source>
        <strain evidence="5 6">HTCC2143</strain>
    </source>
</reference>
<dbReference type="eggNOG" id="COG4221">
    <property type="taxonomic scope" value="Bacteria"/>
</dbReference>
<dbReference type="PRINTS" id="PR00081">
    <property type="entry name" value="GDHRDH"/>
</dbReference>
<dbReference type="EMBL" id="AAVT01000010">
    <property type="protein sequence ID" value="EAW30143.1"/>
    <property type="molecule type" value="Genomic_DNA"/>
</dbReference>
<dbReference type="AlphaFoldDB" id="A0YGB7"/>
<dbReference type="Gene3D" id="3.40.50.720">
    <property type="entry name" value="NAD(P)-binding Rossmann-like Domain"/>
    <property type="match status" value="1"/>
</dbReference>
<evidence type="ECO:0000256" key="2">
    <source>
        <dbReference type="ARBA" id="ARBA00023002"/>
    </source>
</evidence>
<evidence type="ECO:0000259" key="4">
    <source>
        <dbReference type="SMART" id="SM00822"/>
    </source>
</evidence>
<accession>A0YGB7</accession>
<protein>
    <submittedName>
        <fullName evidence="5">Probable short-chain dehydrogenase</fullName>
    </submittedName>
</protein>
<dbReference type="PRINTS" id="PR00080">
    <property type="entry name" value="SDRFAMILY"/>
</dbReference>
<dbReference type="SMART" id="SM00822">
    <property type="entry name" value="PKS_KR"/>
    <property type="match status" value="1"/>
</dbReference>
<feature type="domain" description="Ketoreductase" evidence="4">
    <location>
        <begin position="7"/>
        <end position="190"/>
    </location>
</feature>
<dbReference type="SUPFAM" id="SSF51735">
    <property type="entry name" value="NAD(P)-binding Rossmann-fold domains"/>
    <property type="match status" value="1"/>
</dbReference>
<dbReference type="GO" id="GO:0016491">
    <property type="term" value="F:oxidoreductase activity"/>
    <property type="evidence" value="ECO:0007669"/>
    <property type="project" value="UniProtKB-KW"/>
</dbReference>
<evidence type="ECO:0000256" key="3">
    <source>
        <dbReference type="RuleBase" id="RU000363"/>
    </source>
</evidence>
<proteinExistence type="inferred from homology"/>
<name>A0YGB7_9GAMM</name>
<dbReference type="InterPro" id="IPR036291">
    <property type="entry name" value="NAD(P)-bd_dom_sf"/>
</dbReference>
<keyword evidence="6" id="KW-1185">Reference proteome</keyword>
<evidence type="ECO:0000313" key="5">
    <source>
        <dbReference type="EMBL" id="EAW30143.1"/>
    </source>
</evidence>
<comment type="caution">
    <text evidence="5">The sequence shown here is derived from an EMBL/GenBank/DDBJ whole genome shotgun (WGS) entry which is preliminary data.</text>
</comment>
<dbReference type="InterPro" id="IPR002347">
    <property type="entry name" value="SDR_fam"/>
</dbReference>
<dbReference type="Proteomes" id="UP000004931">
    <property type="component" value="Unassembled WGS sequence"/>
</dbReference>
<evidence type="ECO:0000313" key="6">
    <source>
        <dbReference type="Proteomes" id="UP000004931"/>
    </source>
</evidence>
<dbReference type="GO" id="GO:0016020">
    <property type="term" value="C:membrane"/>
    <property type="evidence" value="ECO:0007669"/>
    <property type="project" value="TreeGrafter"/>
</dbReference>
<organism evidence="5 6">
    <name type="scientific">marine gamma proteobacterium HTCC2143</name>
    <dbReference type="NCBI Taxonomy" id="247633"/>
    <lineage>
        <taxon>Bacteria</taxon>
        <taxon>Pseudomonadati</taxon>
        <taxon>Pseudomonadota</taxon>
        <taxon>Gammaproteobacteria</taxon>
        <taxon>Cellvibrionales</taxon>
        <taxon>Spongiibacteraceae</taxon>
        <taxon>BD1-7 clade</taxon>
    </lineage>
</organism>
<dbReference type="PANTHER" id="PTHR44196">
    <property type="entry name" value="DEHYDROGENASE/REDUCTASE SDR FAMILY MEMBER 7B"/>
    <property type="match status" value="1"/>
</dbReference>
<dbReference type="OrthoDB" id="6503536at2"/>
<dbReference type="PANTHER" id="PTHR44196:SF1">
    <property type="entry name" value="DEHYDROGENASE_REDUCTASE SDR FAMILY MEMBER 7B"/>
    <property type="match status" value="1"/>
</dbReference>
<dbReference type="Pfam" id="PF00106">
    <property type="entry name" value="adh_short"/>
    <property type="match status" value="1"/>
</dbReference>
<dbReference type="STRING" id="247633.GP2143_11237"/>
<dbReference type="InterPro" id="IPR057326">
    <property type="entry name" value="KR_dom"/>
</dbReference>
<dbReference type="CDD" id="cd05233">
    <property type="entry name" value="SDR_c"/>
    <property type="match status" value="1"/>
</dbReference>